<feature type="chain" id="PRO_5030844439" description="Lipoprotein" evidence="1">
    <location>
        <begin position="29"/>
        <end position="237"/>
    </location>
</feature>
<dbReference type="RefSeq" id="WP_168060526.1">
    <property type="nucleotide sequence ID" value="NZ_VTOW01000002.1"/>
</dbReference>
<dbReference type="AlphaFoldDB" id="A0A7X6DQU9"/>
<sequence>MSPTARHIRTASIAGFFLAIALLLTACAAPFEAMIQDDLPPESPRGYLEFYCTECIAGWGVFRIENGKEVPVGQQPLGVKIEASIENPVRIKRLWIAQEPGVHLYSIRLLPYAFLENDHAGSMHIRITENELTPYRIVFTRETDFTFRWEIRAGPATPLVVDSDSLQALASGLNDSAWDSRWYAAQALGRYKGGLPPSIRARLKELSSDDAYRHCRKTATTTECDELRKEAAQAVKN</sequence>
<evidence type="ECO:0000313" key="2">
    <source>
        <dbReference type="EMBL" id="NKE71675.1"/>
    </source>
</evidence>
<evidence type="ECO:0000313" key="3">
    <source>
        <dbReference type="Proteomes" id="UP000534783"/>
    </source>
</evidence>
<keyword evidence="1" id="KW-0732">Signal</keyword>
<dbReference type="Proteomes" id="UP000534783">
    <property type="component" value="Unassembled WGS sequence"/>
</dbReference>
<keyword evidence="3" id="KW-1185">Reference proteome</keyword>
<evidence type="ECO:0000256" key="1">
    <source>
        <dbReference type="SAM" id="SignalP"/>
    </source>
</evidence>
<proteinExistence type="predicted"/>
<accession>A0A7X6DQU9</accession>
<comment type="caution">
    <text evidence="2">The sequence shown here is derived from an EMBL/GenBank/DDBJ whole genome shotgun (WGS) entry which is preliminary data.</text>
</comment>
<dbReference type="PROSITE" id="PS51257">
    <property type="entry name" value="PROKAR_LIPOPROTEIN"/>
    <property type="match status" value="1"/>
</dbReference>
<feature type="signal peptide" evidence="1">
    <location>
        <begin position="1"/>
        <end position="28"/>
    </location>
</feature>
<evidence type="ECO:0008006" key="4">
    <source>
        <dbReference type="Google" id="ProtNLM"/>
    </source>
</evidence>
<protein>
    <recommendedName>
        <fullName evidence="4">Lipoprotein</fullName>
    </recommendedName>
</protein>
<reference evidence="2 3" key="1">
    <citation type="journal article" date="2020" name="Nature">
        <title>Bacterial chemolithoautotrophy via manganese oxidation.</title>
        <authorList>
            <person name="Yu H."/>
            <person name="Leadbetter J.R."/>
        </authorList>
    </citation>
    <scope>NUCLEOTIDE SEQUENCE [LARGE SCALE GENOMIC DNA]</scope>
    <source>
        <strain evidence="2 3">Mn-1</strain>
    </source>
</reference>
<dbReference type="EMBL" id="VTOW01000002">
    <property type="protein sequence ID" value="NKE71675.1"/>
    <property type="molecule type" value="Genomic_DNA"/>
</dbReference>
<gene>
    <name evidence="2" type="ORF">MNODULE_13090</name>
</gene>
<name>A0A7X6DQU9_9BACT</name>
<organism evidence="2 3">
    <name type="scientific">Candidatus Manganitrophus noduliformans</name>
    <dbReference type="NCBI Taxonomy" id="2606439"/>
    <lineage>
        <taxon>Bacteria</taxon>
        <taxon>Pseudomonadati</taxon>
        <taxon>Nitrospirota</taxon>
        <taxon>Nitrospiria</taxon>
        <taxon>Candidatus Troglogloeales</taxon>
        <taxon>Candidatus Manganitrophaceae</taxon>
        <taxon>Candidatus Manganitrophus</taxon>
    </lineage>
</organism>